<organism evidence="1 2">
    <name type="scientific">Weissella viridescens</name>
    <name type="common">Lactobacillus viridescens</name>
    <dbReference type="NCBI Taxonomy" id="1629"/>
    <lineage>
        <taxon>Bacteria</taxon>
        <taxon>Bacillati</taxon>
        <taxon>Bacillota</taxon>
        <taxon>Bacilli</taxon>
        <taxon>Lactobacillales</taxon>
        <taxon>Lactobacillaceae</taxon>
        <taxon>Weissella</taxon>
    </lineage>
</organism>
<dbReference type="EMBL" id="RHGY01000002">
    <property type="protein sequence ID" value="RRG18241.1"/>
    <property type="molecule type" value="Genomic_DNA"/>
</dbReference>
<protein>
    <recommendedName>
        <fullName evidence="3">HNHc nuclease</fullName>
    </recommendedName>
</protein>
<evidence type="ECO:0000313" key="2">
    <source>
        <dbReference type="Proteomes" id="UP000275836"/>
    </source>
</evidence>
<dbReference type="Pfam" id="PF16784">
    <property type="entry name" value="HNHc_6"/>
    <property type="match status" value="1"/>
</dbReference>
<dbReference type="InterPro" id="IPR003615">
    <property type="entry name" value="HNH_nuc"/>
</dbReference>
<dbReference type="Proteomes" id="UP000275836">
    <property type="component" value="Unassembled WGS sequence"/>
</dbReference>
<comment type="caution">
    <text evidence="1">The sequence shown here is derived from an EMBL/GenBank/DDBJ whole genome shotgun (WGS) entry which is preliminary data.</text>
</comment>
<proteinExistence type="predicted"/>
<reference evidence="1 2" key="1">
    <citation type="submission" date="2018-10" db="EMBL/GenBank/DDBJ databases">
        <title>Draft genome sequence of Weissella viridescens UCO-SMC3.</title>
        <authorList>
            <person name="Garcia-Cancino A."/>
            <person name="Espinoza-Monje M."/>
            <person name="Albarracin L."/>
            <person name="Garcia-Castillo V."/>
            <person name="Campos-Martin J."/>
            <person name="Nakano Y."/>
            <person name="Guitierrez-Zamorano C."/>
            <person name="Ikeda-Ohtsubo W."/>
            <person name="Morita H."/>
            <person name="Kitazawa H."/>
            <person name="Villena J."/>
        </authorList>
    </citation>
    <scope>NUCLEOTIDE SEQUENCE [LARGE SCALE GENOMIC DNA]</scope>
    <source>
        <strain evidence="1 2">UCO-SMC3</strain>
    </source>
</reference>
<dbReference type="InterPro" id="IPR041242">
    <property type="entry name" value="HNHc_6"/>
</dbReference>
<evidence type="ECO:0008006" key="3">
    <source>
        <dbReference type="Google" id="ProtNLM"/>
    </source>
</evidence>
<dbReference type="CDD" id="cd00085">
    <property type="entry name" value="HNHc"/>
    <property type="match status" value="1"/>
</dbReference>
<dbReference type="OrthoDB" id="1665841at2"/>
<name>A0A3P2RG46_WEIVI</name>
<dbReference type="AlphaFoldDB" id="A0A3P2RG46"/>
<gene>
    <name evidence="1" type="ORF">D3P96_02840</name>
</gene>
<dbReference type="RefSeq" id="WP_124942887.1">
    <property type="nucleotide sequence ID" value="NZ_RHGY01000002.1"/>
</dbReference>
<sequence length="227" mass="26051">MEFDGKLNAVNGHEVVLSVTDERIIESLKQFDLTVEQPEMVVKLIDERQLSPQQRRKTYALLKDIADWLGYDVDDLKQTMKGLFYVAFGIEPFSLANTDMTTARMFISFLIEFALDEGIPMSQSLKDRTDDLEVYMLQAMRHRSCVLCGKRADIHHIDAIGMGNDRTTTDHRGREMIALCREHHQLAHSMGWPSFSQLFHVKGAVPSSEMIKKLGLMTQKRMDEIDE</sequence>
<accession>A0A3P2RG46</accession>
<evidence type="ECO:0000313" key="1">
    <source>
        <dbReference type="EMBL" id="RRG18241.1"/>
    </source>
</evidence>